<dbReference type="GO" id="GO:0005886">
    <property type="term" value="C:plasma membrane"/>
    <property type="evidence" value="ECO:0007669"/>
    <property type="project" value="TreeGrafter"/>
</dbReference>
<protein>
    <recommendedName>
        <fullName evidence="2">AsmA domain-containing protein</fullName>
    </recommendedName>
</protein>
<dbReference type="PANTHER" id="PTHR30441">
    <property type="entry name" value="DUF748 DOMAIN-CONTAINING PROTEIN"/>
    <property type="match status" value="1"/>
</dbReference>
<feature type="region of interest" description="Disordered" evidence="1">
    <location>
        <begin position="1187"/>
        <end position="1252"/>
    </location>
</feature>
<dbReference type="InterPro" id="IPR007844">
    <property type="entry name" value="AsmA"/>
</dbReference>
<keyword evidence="4" id="KW-1185">Reference proteome</keyword>
<proteinExistence type="predicted"/>
<dbReference type="Proteomes" id="UP000245252">
    <property type="component" value="Unassembled WGS sequence"/>
</dbReference>
<name>A0A2U2DMB0_9HYPH</name>
<dbReference type="InterPro" id="IPR017023">
    <property type="entry name" value="UCP034039"/>
</dbReference>
<gene>
    <name evidence="3" type="ORF">DEM27_20335</name>
</gene>
<evidence type="ECO:0000313" key="3">
    <source>
        <dbReference type="EMBL" id="PWE54454.1"/>
    </source>
</evidence>
<dbReference type="InterPro" id="IPR052894">
    <property type="entry name" value="AsmA-related"/>
</dbReference>
<evidence type="ECO:0000313" key="4">
    <source>
        <dbReference type="Proteomes" id="UP000245252"/>
    </source>
</evidence>
<dbReference type="AlphaFoldDB" id="A0A2U2DMB0"/>
<sequence length="1272" mass="135869">MLGRILVFLGGVLVVLLFAALLAPLFVDWTDFRKDFEQQASRIIGKKVVVHGAVDARILPFPSVTLHDVRVGQEEDGTPLVKVERFSMDAELAPFLSGEALIFDMRIEEPVARIRLLQDGTLDWMRGSQADIPARSVVLENVHITGGQIDFIDEQSGRTRRISDLNAEMSAKSLAGPWRVEGSAALDGEKGAFSLTSTQPDEIRNAMRLKTRIVPNGRELSVDLDGELKIVDSKPSYQGTFTAASLEKTDNKQAAPAPRLSGQFELTNERMRVPEYRLEIGDTQDPYVVTGEATLDTGKQPEFLLTADGQQIDVNRIGNRGTEGKTGRDAAISAHQRLNTLIGILADIPVPQVPGRASLKLPAIVVGDTTIRDVRLDVRPDGGGWAIDNAVAIFPGRTQVEAKGNLVLRGEPSFTGDMLVASTQPSGLSSWLSGNVDPVIRQLKTAGFSASVSLTPELQRFERLEFVVGQEVMRGRIERQAAAGERPSLSMDLNGNAIDLDVLRALAGIFAGKDADSGFLEHRIAAQMKASKFIAFGVEAENVDTVFTVDDGALSLERLTIGNLSGAALTAIGRAEGALTDYSGTGRMTFQAFDPGPFLAMLQAHLPHHPVIDRLVRNAAWFANADLKLTLAIGGEQGQGLSVKLAGTTNGSRVNLDFKLQDLLSISDGVNLEATLENPVTSILFGQAGFDPLPLEADSNGVVALKIASSGGTTADATVAYTTKQTSFNASGNIDLAAERFLSGQMKMTLESGDIEPYLIMNGIGLPQIGSGLPIKATSDLSVDPAQMTFSNAKIEGGGNMLSGGITFDRQQAVLTASGDVKVTTADLGWMAEAIYGPLLDPVTGDFSSAPLPKLLGGLNANVKLRASSFWPGVFGPVRDFTSNLNFKGDQLVLDDIDGAWSGGKLSGRVLMGNSEGAGFLQTRFDVEDGDTAAIAWTHGGTSVANGRFGLTMTAEATGRSVAEIVHGASGSGELNLADTTVQGLNLGLLQPLMAAADGMQGELGADRILPVVKSLVAGETASLGAVSVPFNLTSGMLRVQNITAANEFARLTADATIDIAAHTLEAAMNIAFTPPVDAPTGTEPGIHLQFSGPLAAPEQAIDVTDVTNFLSMRAFERERRRVERLQSNVLEKQRLRREVALYKFRADERRAARERAAEEERIRSGEELRLRKLAIEREAQRKAEADAKAAAERAEREKAEAELRAAAEKAAQEKAAAEARAAAEKAARDEAAREVQRRSMPVGQEEKVIRGGELVAPDGLNFDALPGMQQQ</sequence>
<comment type="caution">
    <text evidence="3">The sequence shown here is derived from an EMBL/GenBank/DDBJ whole genome shotgun (WGS) entry which is preliminary data.</text>
</comment>
<evidence type="ECO:0000256" key="1">
    <source>
        <dbReference type="SAM" id="MobiDB-lite"/>
    </source>
</evidence>
<organism evidence="3 4">
    <name type="scientific">Metarhizobium album</name>
    <dbReference type="NCBI Taxonomy" id="2182425"/>
    <lineage>
        <taxon>Bacteria</taxon>
        <taxon>Pseudomonadati</taxon>
        <taxon>Pseudomonadota</taxon>
        <taxon>Alphaproteobacteria</taxon>
        <taxon>Hyphomicrobiales</taxon>
        <taxon>Rhizobiaceae</taxon>
        <taxon>Metarhizobium</taxon>
    </lineage>
</organism>
<dbReference type="RefSeq" id="WP_109460083.1">
    <property type="nucleotide sequence ID" value="NZ_QFBC01000010.1"/>
</dbReference>
<feature type="compositionally biased region" description="Basic and acidic residues" evidence="1">
    <location>
        <begin position="1187"/>
        <end position="1238"/>
    </location>
</feature>
<dbReference type="OrthoDB" id="9816380at2"/>
<reference evidence="3 4" key="1">
    <citation type="submission" date="2018-05" db="EMBL/GenBank/DDBJ databases">
        <title>The draft genome of strain NS-104.</title>
        <authorList>
            <person name="Hang P."/>
            <person name="Jiang J."/>
        </authorList>
    </citation>
    <scope>NUCLEOTIDE SEQUENCE [LARGE SCALE GENOMIC DNA]</scope>
    <source>
        <strain evidence="3 4">NS-104</strain>
    </source>
</reference>
<dbReference type="PANTHER" id="PTHR30441:SF4">
    <property type="entry name" value="PROTEIN ASMA"/>
    <property type="match status" value="1"/>
</dbReference>
<dbReference type="GO" id="GO:0090313">
    <property type="term" value="P:regulation of protein targeting to membrane"/>
    <property type="evidence" value="ECO:0007669"/>
    <property type="project" value="TreeGrafter"/>
</dbReference>
<dbReference type="PIRSF" id="PIRSF034039">
    <property type="entry name" value="UCP034039"/>
    <property type="match status" value="1"/>
</dbReference>
<feature type="domain" description="AsmA" evidence="2">
    <location>
        <begin position="4"/>
        <end position="177"/>
    </location>
</feature>
<accession>A0A2U2DMB0</accession>
<evidence type="ECO:0000259" key="2">
    <source>
        <dbReference type="Pfam" id="PF05170"/>
    </source>
</evidence>
<dbReference type="Pfam" id="PF05170">
    <property type="entry name" value="AsmA"/>
    <property type="match status" value="1"/>
</dbReference>
<dbReference type="EMBL" id="QFBC01000010">
    <property type="protein sequence ID" value="PWE54454.1"/>
    <property type="molecule type" value="Genomic_DNA"/>
</dbReference>